<accession>A0A8J7M8I2</accession>
<reference evidence="1" key="1">
    <citation type="submission" date="2020-12" db="EMBL/GenBank/DDBJ databases">
        <title>Bacterial taxonomy.</title>
        <authorList>
            <person name="Pan X."/>
        </authorList>
    </citation>
    <scope>NUCLEOTIDE SEQUENCE</scope>
    <source>
        <strain evidence="1">M0105</strain>
    </source>
</reference>
<sequence>MSGFSADWLDLRAPADLRARNTSLAQHLAAHFARHSHLRVLDLGAGSGNNMRATAPLLPAPQHWVLADADDVLLSRAARSLPGRVTAQCEITDLSVDATHLVRRVRPQLVTASAFFDLCGKDFIDRLADALTEARTVLYAVLSYDGREEWEPPSALDEAALAAFHADQRRDKGLGRALGPDAHGYLAQCLADRGFAVEEGRSDWDLAAPADAGLIEALAEGSAGAISDHLGPATAAAWLDAHRHARRVVIGHRDLLAFPPK</sequence>
<dbReference type="SUPFAM" id="SSF53335">
    <property type="entry name" value="S-adenosyl-L-methionine-dependent methyltransferases"/>
    <property type="match status" value="1"/>
</dbReference>
<dbReference type="Gene3D" id="3.40.50.150">
    <property type="entry name" value="Vaccinia Virus protein VP39"/>
    <property type="match status" value="1"/>
</dbReference>
<gene>
    <name evidence="1" type="ORF">H0I76_11005</name>
</gene>
<keyword evidence="1" id="KW-0808">Transferase</keyword>
<name>A0A8J7M8I2_9RHOB</name>
<dbReference type="GO" id="GO:0032259">
    <property type="term" value="P:methylation"/>
    <property type="evidence" value="ECO:0007669"/>
    <property type="project" value="UniProtKB-KW"/>
</dbReference>
<protein>
    <submittedName>
        <fullName evidence="1">Class I SAM-dependent methyltransferase</fullName>
    </submittedName>
</protein>
<proteinExistence type="predicted"/>
<evidence type="ECO:0000313" key="2">
    <source>
        <dbReference type="Proteomes" id="UP000655420"/>
    </source>
</evidence>
<keyword evidence="2" id="KW-1185">Reference proteome</keyword>
<dbReference type="Proteomes" id="UP000655420">
    <property type="component" value="Unassembled WGS sequence"/>
</dbReference>
<dbReference type="EMBL" id="JAEHHL010000006">
    <property type="protein sequence ID" value="MBK0399720.1"/>
    <property type="molecule type" value="Genomic_DNA"/>
</dbReference>
<dbReference type="RefSeq" id="WP_200609913.1">
    <property type="nucleotide sequence ID" value="NZ_JAEHHL010000006.1"/>
</dbReference>
<keyword evidence="1" id="KW-0489">Methyltransferase</keyword>
<dbReference type="InterPro" id="IPR029063">
    <property type="entry name" value="SAM-dependent_MTases_sf"/>
</dbReference>
<evidence type="ECO:0000313" key="1">
    <source>
        <dbReference type="EMBL" id="MBK0399720.1"/>
    </source>
</evidence>
<organism evidence="1 2">
    <name type="scientific">Thermohalobaculum xanthum</name>
    <dbReference type="NCBI Taxonomy" id="2753746"/>
    <lineage>
        <taxon>Bacteria</taxon>
        <taxon>Pseudomonadati</taxon>
        <taxon>Pseudomonadota</taxon>
        <taxon>Alphaproteobacteria</taxon>
        <taxon>Rhodobacterales</taxon>
        <taxon>Paracoccaceae</taxon>
        <taxon>Thermohalobaculum</taxon>
    </lineage>
</organism>
<dbReference type="GO" id="GO:0008168">
    <property type="term" value="F:methyltransferase activity"/>
    <property type="evidence" value="ECO:0007669"/>
    <property type="project" value="UniProtKB-KW"/>
</dbReference>
<dbReference type="AlphaFoldDB" id="A0A8J7M8I2"/>
<comment type="caution">
    <text evidence="1">The sequence shown here is derived from an EMBL/GenBank/DDBJ whole genome shotgun (WGS) entry which is preliminary data.</text>
</comment>